<sequence length="104" mass="10448">MISALICWYSGLNVGDGTDCRPGAGPEAEPVGVAACGAAAGAGAGGESGCVPAPGVAAPVSCAPGAAAPVRDVGREDIARFHHKRARNVQPYVNCLMSYIRHMN</sequence>
<dbReference type="AlphaFoldDB" id="A0A9Q7XP21"/>
<evidence type="ECO:0000313" key="1">
    <source>
        <dbReference type="EMBL" id="SPD65240.1"/>
    </source>
</evidence>
<evidence type="ECO:0000313" key="2">
    <source>
        <dbReference type="Proteomes" id="UP000254259"/>
    </source>
</evidence>
<protein>
    <submittedName>
        <fullName evidence="1">Uncharacterized protein</fullName>
    </submittedName>
</protein>
<proteinExistence type="predicted"/>
<gene>
    <name evidence="1" type="ORF">CBM2636_12263</name>
</gene>
<dbReference type="Proteomes" id="UP000254259">
    <property type="component" value="Chromosome CBM2636"/>
</dbReference>
<accession>A0A9Q7XP21</accession>
<dbReference type="EMBL" id="LT984813">
    <property type="protein sequence ID" value="SPD65240.1"/>
    <property type="molecule type" value="Genomic_DNA"/>
</dbReference>
<organism evidence="1 2">
    <name type="scientific">Cupriavidus taiwanensis</name>
    <dbReference type="NCBI Taxonomy" id="164546"/>
    <lineage>
        <taxon>Bacteria</taxon>
        <taxon>Pseudomonadati</taxon>
        <taxon>Pseudomonadota</taxon>
        <taxon>Betaproteobacteria</taxon>
        <taxon>Burkholderiales</taxon>
        <taxon>Burkholderiaceae</taxon>
        <taxon>Cupriavidus</taxon>
    </lineage>
</organism>
<reference evidence="1 2" key="1">
    <citation type="submission" date="2018-01" db="EMBL/GenBank/DDBJ databases">
        <authorList>
            <person name="Clerissi C."/>
        </authorList>
    </citation>
    <scope>NUCLEOTIDE SEQUENCE [LARGE SCALE GENOMIC DNA]</scope>
    <source>
        <strain evidence="1">Cupriavidus taiwanensis SWF 66322</strain>
    </source>
</reference>
<name>A0A9Q7XP21_9BURK</name>